<reference evidence="2" key="1">
    <citation type="journal article" date="2021" name="Proc. Natl. Acad. Sci. U.S.A.">
        <title>A Catalog of Tens of Thousands of Viruses from Human Metagenomes Reveals Hidden Associations with Chronic Diseases.</title>
        <authorList>
            <person name="Tisza M.J."/>
            <person name="Buck C.B."/>
        </authorList>
    </citation>
    <scope>NUCLEOTIDE SEQUENCE</scope>
    <source>
        <strain evidence="2">Ctj912</strain>
    </source>
</reference>
<accession>A0A8S5SNI0</accession>
<dbReference type="EMBL" id="BK032637">
    <property type="protein sequence ID" value="DAF52472.1"/>
    <property type="molecule type" value="Genomic_DNA"/>
</dbReference>
<sequence length="144" mass="15676">MIAGLGGAAAVGFARLKTSMESHLQRATRAAEEAKQAAQSADAQVSNDHSTNIRDDLDAVRDTVKAVSEAVDRVADTLDSHGDSLSDMKARIDRIDERGARMSSEIHDERTAREAATRLIDAHAHDTHRSIYDRLDALEARAEK</sequence>
<feature type="region of interest" description="Disordered" evidence="1">
    <location>
        <begin position="28"/>
        <end position="52"/>
    </location>
</feature>
<evidence type="ECO:0000256" key="1">
    <source>
        <dbReference type="SAM" id="MobiDB-lite"/>
    </source>
</evidence>
<name>A0A8S5SNI0_9CAUD</name>
<evidence type="ECO:0000313" key="2">
    <source>
        <dbReference type="EMBL" id="DAF52472.1"/>
    </source>
</evidence>
<protein>
    <submittedName>
        <fullName evidence="2">Uncharacterized protein</fullName>
    </submittedName>
</protein>
<organism evidence="2">
    <name type="scientific">Siphoviridae sp. ctj912</name>
    <dbReference type="NCBI Taxonomy" id="2827920"/>
    <lineage>
        <taxon>Viruses</taxon>
        <taxon>Duplodnaviria</taxon>
        <taxon>Heunggongvirae</taxon>
        <taxon>Uroviricota</taxon>
        <taxon>Caudoviricetes</taxon>
    </lineage>
</organism>
<proteinExistence type="predicted"/>